<dbReference type="PANTHER" id="PTHR42908:SF3">
    <property type="entry name" value="ELONGATION FACTOR-LIKE GTPASE 1"/>
    <property type="match status" value="1"/>
</dbReference>
<dbReference type="STRING" id="145388.A0A0D2MUZ5"/>
<dbReference type="GO" id="GO:1990904">
    <property type="term" value="C:ribonucleoprotein complex"/>
    <property type="evidence" value="ECO:0007669"/>
    <property type="project" value="TreeGrafter"/>
</dbReference>
<dbReference type="GO" id="GO:0005829">
    <property type="term" value="C:cytosol"/>
    <property type="evidence" value="ECO:0007669"/>
    <property type="project" value="TreeGrafter"/>
</dbReference>
<proteinExistence type="predicted"/>
<dbReference type="OrthoDB" id="548735at2759"/>
<dbReference type="AlphaFoldDB" id="A0A0D2MUZ5"/>
<feature type="non-terminal residue" evidence="2">
    <location>
        <position position="246"/>
    </location>
</feature>
<organism evidence="2 3">
    <name type="scientific">Monoraphidium neglectum</name>
    <dbReference type="NCBI Taxonomy" id="145388"/>
    <lineage>
        <taxon>Eukaryota</taxon>
        <taxon>Viridiplantae</taxon>
        <taxon>Chlorophyta</taxon>
        <taxon>core chlorophytes</taxon>
        <taxon>Chlorophyceae</taxon>
        <taxon>CS clade</taxon>
        <taxon>Sphaeropleales</taxon>
        <taxon>Selenastraceae</taxon>
        <taxon>Monoraphidium</taxon>
    </lineage>
</organism>
<dbReference type="EMBL" id="KK102287">
    <property type="protein sequence ID" value="KIY98160.1"/>
    <property type="molecule type" value="Genomic_DNA"/>
</dbReference>
<dbReference type="SUPFAM" id="SSF52540">
    <property type="entry name" value="P-loop containing nucleoside triphosphate hydrolases"/>
    <property type="match status" value="1"/>
</dbReference>
<dbReference type="RefSeq" id="XP_013897180.1">
    <property type="nucleotide sequence ID" value="XM_014041726.1"/>
</dbReference>
<accession>A0A0D2MUZ5</accession>
<dbReference type="GO" id="GO:0042256">
    <property type="term" value="P:cytosolic ribosome assembly"/>
    <property type="evidence" value="ECO:0007669"/>
    <property type="project" value="TreeGrafter"/>
</dbReference>
<dbReference type="GO" id="GO:0043022">
    <property type="term" value="F:ribosome binding"/>
    <property type="evidence" value="ECO:0007669"/>
    <property type="project" value="TreeGrafter"/>
</dbReference>
<evidence type="ECO:0000256" key="1">
    <source>
        <dbReference type="SAM" id="MobiDB-lite"/>
    </source>
</evidence>
<dbReference type="Proteomes" id="UP000054498">
    <property type="component" value="Unassembled WGS sequence"/>
</dbReference>
<dbReference type="Gene3D" id="3.90.1430.10">
    <property type="entry name" value="Yeast translation eEF2 (G' domain)"/>
    <property type="match status" value="1"/>
</dbReference>
<evidence type="ECO:0000313" key="3">
    <source>
        <dbReference type="Proteomes" id="UP000054498"/>
    </source>
</evidence>
<sequence length="246" mass="25873">MINKIDRLILELHLSPSEAAQRLAAIVHHANMIWSAFDSEAFLSEADAVLAYEQQRQAEEEAGGGDSDCGATAGRPGEQEQEEEDAFRPSAGNVAFGSAADGWAFTVPDFAAQYAEKLGAKPAALAQAMWGDYAFLPKEKRVVKLKRQGGSGGGGQKTMFEQFALEPLWKAYGACGAAGGAEAAALLAPIVKGRGLAARVPAKALEAPDPRQALRAVLRAWLPLSEAVLSMAVAHLPSPPEAAPAR</sequence>
<dbReference type="GeneID" id="25742673"/>
<keyword evidence="3" id="KW-1185">Reference proteome</keyword>
<name>A0A0D2MUZ5_9CHLO</name>
<protein>
    <submittedName>
        <fullName evidence="2">Uncharacterized protein</fullName>
    </submittedName>
</protein>
<dbReference type="KEGG" id="mng:MNEG_9798"/>
<dbReference type="GO" id="GO:0003924">
    <property type="term" value="F:GTPase activity"/>
    <property type="evidence" value="ECO:0007669"/>
    <property type="project" value="TreeGrafter"/>
</dbReference>
<dbReference type="InterPro" id="IPR027417">
    <property type="entry name" value="P-loop_NTPase"/>
</dbReference>
<reference evidence="2 3" key="1">
    <citation type="journal article" date="2013" name="BMC Genomics">
        <title>Reconstruction of the lipid metabolism for the microalga Monoraphidium neglectum from its genome sequence reveals characteristics suitable for biofuel production.</title>
        <authorList>
            <person name="Bogen C."/>
            <person name="Al-Dilaimi A."/>
            <person name="Albersmeier A."/>
            <person name="Wichmann J."/>
            <person name="Grundmann M."/>
            <person name="Rupp O."/>
            <person name="Lauersen K.J."/>
            <person name="Blifernez-Klassen O."/>
            <person name="Kalinowski J."/>
            <person name="Goesmann A."/>
            <person name="Mussgnug J.H."/>
            <person name="Kruse O."/>
        </authorList>
    </citation>
    <scope>NUCLEOTIDE SEQUENCE [LARGE SCALE GENOMIC DNA]</scope>
    <source>
        <strain evidence="2 3">SAG 48.87</strain>
    </source>
</reference>
<feature type="region of interest" description="Disordered" evidence="1">
    <location>
        <begin position="56"/>
        <end position="88"/>
    </location>
</feature>
<evidence type="ECO:0000313" key="2">
    <source>
        <dbReference type="EMBL" id="KIY98160.1"/>
    </source>
</evidence>
<dbReference type="PANTHER" id="PTHR42908">
    <property type="entry name" value="TRANSLATION ELONGATION FACTOR-RELATED"/>
    <property type="match status" value="1"/>
</dbReference>
<gene>
    <name evidence="2" type="ORF">MNEG_9798</name>
</gene>